<dbReference type="AlphaFoldDB" id="A0AA37TTU3"/>
<gene>
    <name evidence="2" type="ORF">GCM10007894_23190</name>
</gene>
<keyword evidence="1" id="KW-0732">Signal</keyword>
<dbReference type="RefSeq" id="WP_095498175.1">
    <property type="nucleotide sequence ID" value="NZ_BSPO01000003.1"/>
</dbReference>
<organism evidence="2 3">
    <name type="scientific">Paraferrimonas haliotis</name>
    <dbReference type="NCBI Taxonomy" id="2013866"/>
    <lineage>
        <taxon>Bacteria</taxon>
        <taxon>Pseudomonadati</taxon>
        <taxon>Pseudomonadota</taxon>
        <taxon>Gammaproteobacteria</taxon>
        <taxon>Alteromonadales</taxon>
        <taxon>Ferrimonadaceae</taxon>
        <taxon>Paraferrimonas</taxon>
    </lineage>
</organism>
<sequence>MMNTKTMKIAAVVASVLALSACNSDDAKEALDHAKDQVQGIVDGDTVYFQTVNMVMNGDTGAQVSLYDAAVGANMKPLFDGEKNQSSIYQNSHINIHAGGDKHTVSLALEDVGTNKTIETKDISVRKDDYKLIIAYGQNENDKAGLVIQDAPEAVASSDNMRVFVADYSDTELKTPSKVSFNGTSVDLKDGLISAPFTVAKAEANQRLEVTAASGAALGTCEFSPTDFKVDNVLLVLSADQQTCYSMPLQVAPQ</sequence>
<evidence type="ECO:0008006" key="4">
    <source>
        <dbReference type="Google" id="ProtNLM"/>
    </source>
</evidence>
<evidence type="ECO:0000256" key="1">
    <source>
        <dbReference type="SAM" id="SignalP"/>
    </source>
</evidence>
<name>A0AA37TTU3_9GAMM</name>
<dbReference type="Proteomes" id="UP001157439">
    <property type="component" value="Unassembled WGS sequence"/>
</dbReference>
<feature type="chain" id="PRO_5041455577" description="DUF4397 domain-containing protein" evidence="1">
    <location>
        <begin position="24"/>
        <end position="254"/>
    </location>
</feature>
<evidence type="ECO:0000313" key="2">
    <source>
        <dbReference type="EMBL" id="GLS84342.1"/>
    </source>
</evidence>
<dbReference type="EMBL" id="BSPO01000003">
    <property type="protein sequence ID" value="GLS84342.1"/>
    <property type="molecule type" value="Genomic_DNA"/>
</dbReference>
<protein>
    <recommendedName>
        <fullName evidence="4">DUF4397 domain-containing protein</fullName>
    </recommendedName>
</protein>
<proteinExistence type="predicted"/>
<feature type="signal peptide" evidence="1">
    <location>
        <begin position="1"/>
        <end position="23"/>
    </location>
</feature>
<reference evidence="2 3" key="1">
    <citation type="journal article" date="2014" name="Int. J. Syst. Evol. Microbiol.">
        <title>Complete genome sequence of Corynebacterium casei LMG S-19264T (=DSM 44701T), isolated from a smear-ripened cheese.</title>
        <authorList>
            <consortium name="US DOE Joint Genome Institute (JGI-PGF)"/>
            <person name="Walter F."/>
            <person name="Albersmeier A."/>
            <person name="Kalinowski J."/>
            <person name="Ruckert C."/>
        </authorList>
    </citation>
    <scope>NUCLEOTIDE SEQUENCE [LARGE SCALE GENOMIC DNA]</scope>
    <source>
        <strain evidence="2 3">NBRC 112785</strain>
    </source>
</reference>
<keyword evidence="3" id="KW-1185">Reference proteome</keyword>
<accession>A0AA37TTU3</accession>
<evidence type="ECO:0000313" key="3">
    <source>
        <dbReference type="Proteomes" id="UP001157439"/>
    </source>
</evidence>
<dbReference type="PROSITE" id="PS51257">
    <property type="entry name" value="PROKAR_LIPOPROTEIN"/>
    <property type="match status" value="1"/>
</dbReference>
<comment type="caution">
    <text evidence="2">The sequence shown here is derived from an EMBL/GenBank/DDBJ whole genome shotgun (WGS) entry which is preliminary data.</text>
</comment>